<feature type="compositionally biased region" description="Low complexity" evidence="1">
    <location>
        <begin position="442"/>
        <end position="463"/>
    </location>
</feature>
<dbReference type="InterPro" id="IPR000195">
    <property type="entry name" value="Rab-GAP-TBC_dom"/>
</dbReference>
<feature type="region of interest" description="Disordered" evidence="1">
    <location>
        <begin position="1"/>
        <end position="62"/>
    </location>
</feature>
<feature type="region of interest" description="Disordered" evidence="1">
    <location>
        <begin position="438"/>
        <end position="496"/>
    </location>
</feature>
<keyword evidence="4" id="KW-1185">Reference proteome</keyword>
<comment type="caution">
    <text evidence="3">The sequence shown here is derived from an EMBL/GenBank/DDBJ whole genome shotgun (WGS) entry which is preliminary data.</text>
</comment>
<feature type="compositionally biased region" description="Low complexity" evidence="1">
    <location>
        <begin position="35"/>
        <end position="62"/>
    </location>
</feature>
<dbReference type="RefSeq" id="XP_025344550.1">
    <property type="nucleotide sequence ID" value="XM_025487534.1"/>
</dbReference>
<dbReference type="OrthoDB" id="27140at2759"/>
<evidence type="ECO:0000313" key="3">
    <source>
        <dbReference type="EMBL" id="PVH23610.1"/>
    </source>
</evidence>
<organism evidence="3 4">
    <name type="scientific">Candidozyma haemuli</name>
    <dbReference type="NCBI Taxonomy" id="45357"/>
    <lineage>
        <taxon>Eukaryota</taxon>
        <taxon>Fungi</taxon>
        <taxon>Dikarya</taxon>
        <taxon>Ascomycota</taxon>
        <taxon>Saccharomycotina</taxon>
        <taxon>Pichiomycetes</taxon>
        <taxon>Metschnikowiaceae</taxon>
        <taxon>Candidozyma</taxon>
    </lineage>
</organism>
<dbReference type="SMART" id="SM00164">
    <property type="entry name" value="TBC"/>
    <property type="match status" value="1"/>
</dbReference>
<dbReference type="GeneID" id="37009230"/>
<sequence length="601" mass="68096">MVSSPDLPDQEIDRSEPEPPLSGPSHGTNGANGANVSFQGNSVSSSSSQSSFTSASPKKSSPAFHYDPDIFAKCQEYLQEKNYHGLALIARQKGIPPFLRFKVWPVLLKHHPYVLNPFIQPDSQPDAGSEENSTETSESDADSELQRRIRKDLRRYMHRVASPSDEPLSETESRLFDTLEKSVHKFFAKWGRIIKYDSSLAWIALGLAEWFPPIPHTSWVLLGRDVLSSNNTHMGSVFDDYQEYISSSPGLDSYLESLVQDETISNMSFHEVYERLVLILLHSPESANKRDMNSKSVKIDKSTLPINGGTIEERVSFFIYVFQILLPELSEYFSEEQILNKFGSHDDEWLIWWLKFCGAKVWSRVDRGRVWDLLVGWRLQSKKSENNKHYYSDKLNISDQLLDKLGPDVFWTVDYEEDQPASPSLSKRDSFKDLMSELHIEPPGSSGSNGLNSGLLSNNDLPPQRNHDSNGAWSSSSGSTSPSLSPPSECSSTSSCGNNGPIIPFSKIDMHIELLFVSLALLQAKGNTLVELDQHEIRTYLSRLPAKSFKASDKYKQYQEQKDKEKGAAPPDHGFRYDYMDSIIYEAGELWRKWLWREQTS</sequence>
<dbReference type="SUPFAM" id="SSF47923">
    <property type="entry name" value="Ypt/Rab-GAP domain of gyp1p"/>
    <property type="match status" value="2"/>
</dbReference>
<gene>
    <name evidence="3" type="ORF">CXQ85_003900</name>
</gene>
<feature type="compositionally biased region" description="Acidic residues" evidence="1">
    <location>
        <begin position="128"/>
        <end position="143"/>
    </location>
</feature>
<feature type="region of interest" description="Disordered" evidence="1">
    <location>
        <begin position="119"/>
        <end position="145"/>
    </location>
</feature>
<feature type="domain" description="Rab-GAP TBC" evidence="2">
    <location>
        <begin position="91"/>
        <end position="406"/>
    </location>
</feature>
<dbReference type="Proteomes" id="UP000244309">
    <property type="component" value="Unassembled WGS sequence"/>
</dbReference>
<evidence type="ECO:0000259" key="2">
    <source>
        <dbReference type="SMART" id="SM00164"/>
    </source>
</evidence>
<feature type="compositionally biased region" description="Low complexity" evidence="1">
    <location>
        <begin position="474"/>
        <end position="496"/>
    </location>
</feature>
<feature type="compositionally biased region" description="Polar residues" evidence="1">
    <location>
        <begin position="25"/>
        <end position="34"/>
    </location>
</feature>
<accession>A0A2V1AZW6</accession>
<protein>
    <recommendedName>
        <fullName evidence="2">Rab-GAP TBC domain-containing protein</fullName>
    </recommendedName>
</protein>
<dbReference type="Gene3D" id="1.10.472.80">
    <property type="entry name" value="Ypt/Rab-GAP domain of gyp1p, domain 3"/>
    <property type="match status" value="1"/>
</dbReference>
<dbReference type="STRING" id="45357.A0A2V1AZW6"/>
<dbReference type="EMBL" id="PKFO01000011">
    <property type="protein sequence ID" value="PVH23610.1"/>
    <property type="molecule type" value="Genomic_DNA"/>
</dbReference>
<evidence type="ECO:0000313" key="4">
    <source>
        <dbReference type="Proteomes" id="UP000244309"/>
    </source>
</evidence>
<dbReference type="VEuPathDB" id="FungiDB:CXQ85_003900"/>
<dbReference type="AlphaFoldDB" id="A0A2V1AZW6"/>
<proteinExistence type="predicted"/>
<dbReference type="InterPro" id="IPR035969">
    <property type="entry name" value="Rab-GAP_TBC_sf"/>
</dbReference>
<name>A0A2V1AZW6_9ASCO</name>
<reference evidence="3 4" key="1">
    <citation type="submission" date="2017-12" db="EMBL/GenBank/DDBJ databases">
        <title>Genome Sequence of a Multidrug-Resistant Candida haemulonii Isolate from a Patient with Chronic Leg Ulcers in Israel.</title>
        <authorList>
            <person name="Chow N.A."/>
            <person name="Gade L."/>
            <person name="Batra D."/>
            <person name="Rowe L.A."/>
            <person name="Ben-Ami R."/>
            <person name="Loparev V.N."/>
            <person name="Litvintseva A.P."/>
        </authorList>
    </citation>
    <scope>NUCLEOTIDE SEQUENCE [LARGE SCALE GENOMIC DNA]</scope>
    <source>
        <strain evidence="3 4">B11899</strain>
    </source>
</reference>
<evidence type="ECO:0000256" key="1">
    <source>
        <dbReference type="SAM" id="MobiDB-lite"/>
    </source>
</evidence>